<evidence type="ECO:0000259" key="1">
    <source>
        <dbReference type="Pfam" id="PF01966"/>
    </source>
</evidence>
<dbReference type="Proteomes" id="UP001597461">
    <property type="component" value="Unassembled WGS sequence"/>
</dbReference>
<accession>A0ABW5MPK8</accession>
<comment type="caution">
    <text evidence="2">The sequence shown here is derived from an EMBL/GenBank/DDBJ whole genome shotgun (WGS) entry which is preliminary data.</text>
</comment>
<keyword evidence="3" id="KW-1185">Reference proteome</keyword>
<sequence length="81" mass="9277">MEEKILISRVSDYVQGLLENGLPEHMYFHNFEHTLLVVEGVKIIGEYSAVSKHEMLVLTLAAYLHDIGYTRQYIGHEDISA</sequence>
<dbReference type="SUPFAM" id="SSF109604">
    <property type="entry name" value="HD-domain/PDEase-like"/>
    <property type="match status" value="1"/>
</dbReference>
<organism evidence="2 3">
    <name type="scientific">Pedobacter vanadiisoli</name>
    <dbReference type="NCBI Taxonomy" id="1761975"/>
    <lineage>
        <taxon>Bacteria</taxon>
        <taxon>Pseudomonadati</taxon>
        <taxon>Bacteroidota</taxon>
        <taxon>Sphingobacteriia</taxon>
        <taxon>Sphingobacteriales</taxon>
        <taxon>Sphingobacteriaceae</taxon>
        <taxon>Pedobacter</taxon>
    </lineage>
</organism>
<name>A0ABW5MPK8_9SPHI</name>
<gene>
    <name evidence="2" type="ORF">ACFSR6_17080</name>
</gene>
<dbReference type="InterPro" id="IPR006674">
    <property type="entry name" value="HD_domain"/>
</dbReference>
<dbReference type="Pfam" id="PF01966">
    <property type="entry name" value="HD"/>
    <property type="match status" value="1"/>
</dbReference>
<evidence type="ECO:0000313" key="2">
    <source>
        <dbReference type="EMBL" id="MFD2584221.1"/>
    </source>
</evidence>
<dbReference type="Gene3D" id="1.10.472.50">
    <property type="entry name" value="HD-domain/PDEase-like"/>
    <property type="match status" value="1"/>
</dbReference>
<dbReference type="EMBL" id="JBHULL010000015">
    <property type="protein sequence ID" value="MFD2584221.1"/>
    <property type="molecule type" value="Genomic_DNA"/>
</dbReference>
<reference evidence="3" key="1">
    <citation type="journal article" date="2019" name="Int. J. Syst. Evol. Microbiol.">
        <title>The Global Catalogue of Microorganisms (GCM) 10K type strain sequencing project: providing services to taxonomists for standard genome sequencing and annotation.</title>
        <authorList>
            <consortium name="The Broad Institute Genomics Platform"/>
            <consortium name="The Broad Institute Genome Sequencing Center for Infectious Disease"/>
            <person name="Wu L."/>
            <person name="Ma J."/>
        </authorList>
    </citation>
    <scope>NUCLEOTIDE SEQUENCE [LARGE SCALE GENOMIC DNA]</scope>
    <source>
        <strain evidence="3">KCTC 42866</strain>
    </source>
</reference>
<protein>
    <submittedName>
        <fullName evidence="2">HD domain-containing protein</fullName>
    </submittedName>
</protein>
<proteinExistence type="predicted"/>
<dbReference type="InterPro" id="IPR003607">
    <property type="entry name" value="HD/PDEase_dom"/>
</dbReference>
<evidence type="ECO:0000313" key="3">
    <source>
        <dbReference type="Proteomes" id="UP001597461"/>
    </source>
</evidence>
<dbReference type="RefSeq" id="WP_379081031.1">
    <property type="nucleotide sequence ID" value="NZ_JBHULL010000015.1"/>
</dbReference>
<feature type="domain" description="HD" evidence="1">
    <location>
        <begin position="31"/>
        <end position="76"/>
    </location>
</feature>
<dbReference type="CDD" id="cd00077">
    <property type="entry name" value="HDc"/>
    <property type="match status" value="1"/>
</dbReference>